<dbReference type="GO" id="GO:0004656">
    <property type="term" value="F:procollagen-proline 4-dioxygenase activity"/>
    <property type="evidence" value="ECO:0007669"/>
    <property type="project" value="TreeGrafter"/>
</dbReference>
<accession>A0A8W8NIA3</accession>
<evidence type="ECO:0000256" key="5">
    <source>
        <dbReference type="ARBA" id="ARBA00023002"/>
    </source>
</evidence>
<dbReference type="InterPro" id="IPR044862">
    <property type="entry name" value="Pro_4_hyd_alph_FE2OG_OXY"/>
</dbReference>
<keyword evidence="6" id="KW-0408">Iron</keyword>
<dbReference type="InterPro" id="IPR006620">
    <property type="entry name" value="Pro_4_hyd_alph"/>
</dbReference>
<dbReference type="KEGG" id="crg:105335692"/>
<comment type="cofactor">
    <cofactor evidence="1">
        <name>L-ascorbate</name>
        <dbReference type="ChEBI" id="CHEBI:38290"/>
    </cofactor>
</comment>
<name>A0A8W8NIA3_MAGGI</name>
<dbReference type="SUPFAM" id="SSF47473">
    <property type="entry name" value="EF-hand"/>
    <property type="match status" value="1"/>
</dbReference>
<keyword evidence="5" id="KW-0560">Oxidoreductase</keyword>
<keyword evidence="2" id="KW-0479">Metal-binding</keyword>
<dbReference type="OMA" id="VIWYNHF"/>
<keyword evidence="3" id="KW-0847">Vitamin C</keyword>
<proteinExistence type="predicted"/>
<evidence type="ECO:0000256" key="7">
    <source>
        <dbReference type="SAM" id="SignalP"/>
    </source>
</evidence>
<keyword evidence="10" id="KW-1185">Reference proteome</keyword>
<evidence type="ECO:0000256" key="4">
    <source>
        <dbReference type="ARBA" id="ARBA00022964"/>
    </source>
</evidence>
<organism evidence="9 10">
    <name type="scientific">Magallana gigas</name>
    <name type="common">Pacific oyster</name>
    <name type="synonym">Crassostrea gigas</name>
    <dbReference type="NCBI Taxonomy" id="29159"/>
    <lineage>
        <taxon>Eukaryota</taxon>
        <taxon>Metazoa</taxon>
        <taxon>Spiralia</taxon>
        <taxon>Lophotrochozoa</taxon>
        <taxon>Mollusca</taxon>
        <taxon>Bivalvia</taxon>
        <taxon>Autobranchia</taxon>
        <taxon>Pteriomorphia</taxon>
        <taxon>Ostreida</taxon>
        <taxon>Ostreoidea</taxon>
        <taxon>Ostreidae</taxon>
        <taxon>Magallana</taxon>
    </lineage>
</organism>
<sequence>MRTRDRCLFTLHIAAVLIFSAYSLDICVTDNSGVRCGDGNHVRLTRIQGNEVGHVQKIDTNDTLGSVTLTTLNTKPLVIEAESFLSPEECDYFVQMAKDEGLKESETVLNQPENQRFVLRDHDGNKKLSVREMRHTIQGSFDVFLEDEDILKLYKETGWDKNGDELITNDELKSFTPMMLQAEIQKIVKANPEKHSRMSKQVWLYPDRSKDKVFAEVQKRVAKVVGLPLELIKLSDFQVVSYGIKGHYNAHWDSARVEPKVPCCTRERTKQCRICRYMTILFYLNDVEEGGETAFPVANNSTLDYQTMMEKDLVDLYRKCEESPLKVSPAKGKAVIWYNHFVDDANGWLGPLDEFTFHGGCPVKNGVKWIANFWVKTTDHKIKDLKKMQKFYKASTEKQPKMSKEEL</sequence>
<evidence type="ECO:0000313" key="9">
    <source>
        <dbReference type="EnsemblMetazoa" id="G592.2:cds"/>
    </source>
</evidence>
<dbReference type="InterPro" id="IPR011992">
    <property type="entry name" value="EF-hand-dom_pair"/>
</dbReference>
<feature type="domain" description="Fe2OG dioxygenase" evidence="8">
    <location>
        <begin position="233"/>
        <end position="377"/>
    </location>
</feature>
<evidence type="ECO:0000259" key="8">
    <source>
        <dbReference type="PROSITE" id="PS51471"/>
    </source>
</evidence>
<keyword evidence="4" id="KW-0223">Dioxygenase</keyword>
<evidence type="ECO:0000256" key="3">
    <source>
        <dbReference type="ARBA" id="ARBA00022896"/>
    </source>
</evidence>
<feature type="signal peptide" evidence="7">
    <location>
        <begin position="1"/>
        <end position="23"/>
    </location>
</feature>
<dbReference type="GeneID" id="105335692"/>
<dbReference type="Pfam" id="PF13640">
    <property type="entry name" value="2OG-FeII_Oxy_3"/>
    <property type="match status" value="1"/>
</dbReference>
<dbReference type="Proteomes" id="UP000005408">
    <property type="component" value="Unassembled WGS sequence"/>
</dbReference>
<reference evidence="9" key="1">
    <citation type="submission" date="2022-08" db="UniProtKB">
        <authorList>
            <consortium name="EnsemblMetazoa"/>
        </authorList>
    </citation>
    <scope>IDENTIFICATION</scope>
    <source>
        <strain evidence="9">05x7-T-G4-1.051#20</strain>
    </source>
</reference>
<dbReference type="GO" id="GO:0031418">
    <property type="term" value="F:L-ascorbic acid binding"/>
    <property type="evidence" value="ECO:0007669"/>
    <property type="project" value="UniProtKB-KW"/>
</dbReference>
<dbReference type="PROSITE" id="PS51471">
    <property type="entry name" value="FE2OG_OXY"/>
    <property type="match status" value="1"/>
</dbReference>
<dbReference type="SMART" id="SM00702">
    <property type="entry name" value="P4Hc"/>
    <property type="match status" value="1"/>
</dbReference>
<dbReference type="PANTHER" id="PTHR10869">
    <property type="entry name" value="PROLYL 4-HYDROXYLASE ALPHA SUBUNIT"/>
    <property type="match status" value="1"/>
</dbReference>
<dbReference type="PANTHER" id="PTHR10869:SF246">
    <property type="entry name" value="TRANSMEMBRANE PROLYL 4-HYDROXYLASE"/>
    <property type="match status" value="1"/>
</dbReference>
<dbReference type="GO" id="GO:0005783">
    <property type="term" value="C:endoplasmic reticulum"/>
    <property type="evidence" value="ECO:0007669"/>
    <property type="project" value="TreeGrafter"/>
</dbReference>
<evidence type="ECO:0000313" key="10">
    <source>
        <dbReference type="Proteomes" id="UP000005408"/>
    </source>
</evidence>
<dbReference type="AlphaFoldDB" id="A0A8W8NIA3"/>
<dbReference type="OrthoDB" id="420380at2759"/>
<dbReference type="InterPro" id="IPR005123">
    <property type="entry name" value="Oxoglu/Fe-dep_dioxygenase_dom"/>
</dbReference>
<dbReference type="InterPro" id="IPR045054">
    <property type="entry name" value="P4HA-like"/>
</dbReference>
<dbReference type="GO" id="GO:0005506">
    <property type="term" value="F:iron ion binding"/>
    <property type="evidence" value="ECO:0007669"/>
    <property type="project" value="InterPro"/>
</dbReference>
<evidence type="ECO:0000256" key="1">
    <source>
        <dbReference type="ARBA" id="ARBA00001961"/>
    </source>
</evidence>
<keyword evidence="7" id="KW-0732">Signal</keyword>
<dbReference type="Gene3D" id="2.60.120.620">
    <property type="entry name" value="q2cbj1_9rhob like domain"/>
    <property type="match status" value="1"/>
</dbReference>
<evidence type="ECO:0000256" key="2">
    <source>
        <dbReference type="ARBA" id="ARBA00022723"/>
    </source>
</evidence>
<dbReference type="EnsemblMetazoa" id="G592.2">
    <property type="protein sequence ID" value="G592.2:cds"/>
    <property type="gene ID" value="G592"/>
</dbReference>
<dbReference type="RefSeq" id="XP_011438025.1">
    <property type="nucleotide sequence ID" value="XM_011439723.4"/>
</dbReference>
<protein>
    <recommendedName>
        <fullName evidence="8">Fe2OG dioxygenase domain-containing protein</fullName>
    </recommendedName>
</protein>
<evidence type="ECO:0000256" key="6">
    <source>
        <dbReference type="ARBA" id="ARBA00023004"/>
    </source>
</evidence>
<feature type="chain" id="PRO_5036463140" description="Fe2OG dioxygenase domain-containing protein" evidence="7">
    <location>
        <begin position="24"/>
        <end position="407"/>
    </location>
</feature>